<keyword evidence="7" id="KW-1185">Reference proteome</keyword>
<dbReference type="Gene3D" id="1.10.8.260">
    <property type="entry name" value="HI0933 insert domain-like"/>
    <property type="match status" value="1"/>
</dbReference>
<dbReference type="PRINTS" id="PR00411">
    <property type="entry name" value="PNDRDTASEI"/>
</dbReference>
<dbReference type="InterPro" id="IPR036188">
    <property type="entry name" value="FAD/NAD-bd_sf"/>
</dbReference>
<dbReference type="AlphaFoldDB" id="A0A923RMF1"/>
<evidence type="ECO:0000259" key="5">
    <source>
        <dbReference type="Pfam" id="PF22780"/>
    </source>
</evidence>
<name>A0A923RMF1_9FIRM</name>
<dbReference type="InterPro" id="IPR023166">
    <property type="entry name" value="BaiN-like_dom_sf"/>
</dbReference>
<comment type="cofactor">
    <cofactor evidence="1">
        <name>FAD</name>
        <dbReference type="ChEBI" id="CHEBI:57692"/>
    </cofactor>
</comment>
<dbReference type="InterPro" id="IPR057661">
    <property type="entry name" value="RsdA/BaiN/AoA(So)_Rossmann"/>
</dbReference>
<dbReference type="PRINTS" id="PR00368">
    <property type="entry name" value="FADPNR"/>
</dbReference>
<organism evidence="6 7">
    <name type="scientific">Anaerosacchariphilus hominis</name>
    <dbReference type="NCBI Taxonomy" id="2763017"/>
    <lineage>
        <taxon>Bacteria</taxon>
        <taxon>Bacillati</taxon>
        <taxon>Bacillota</taxon>
        <taxon>Clostridia</taxon>
        <taxon>Lachnospirales</taxon>
        <taxon>Lachnospiraceae</taxon>
        <taxon>Anaerosacchariphilus</taxon>
    </lineage>
</organism>
<dbReference type="Gene3D" id="3.50.50.60">
    <property type="entry name" value="FAD/NAD(P)-binding domain"/>
    <property type="match status" value="1"/>
</dbReference>
<keyword evidence="3" id="KW-0274">FAD</keyword>
<proteinExistence type="predicted"/>
<accession>A0A923RMF1</accession>
<evidence type="ECO:0000313" key="6">
    <source>
        <dbReference type="EMBL" id="MBC5660218.1"/>
    </source>
</evidence>
<dbReference type="EMBL" id="JACOOR010000005">
    <property type="protein sequence ID" value="MBC5660218.1"/>
    <property type="molecule type" value="Genomic_DNA"/>
</dbReference>
<dbReference type="Gene3D" id="2.40.30.10">
    <property type="entry name" value="Translation factors"/>
    <property type="match status" value="1"/>
</dbReference>
<dbReference type="RefSeq" id="WP_186873652.1">
    <property type="nucleotide sequence ID" value="NZ_JACOOR010000005.1"/>
</dbReference>
<evidence type="ECO:0000313" key="7">
    <source>
        <dbReference type="Proteomes" id="UP000649345"/>
    </source>
</evidence>
<comment type="caution">
    <text evidence="6">The sequence shown here is derived from an EMBL/GenBank/DDBJ whole genome shotgun (WGS) entry which is preliminary data.</text>
</comment>
<dbReference type="SUPFAM" id="SSF160996">
    <property type="entry name" value="HI0933 insert domain-like"/>
    <property type="match status" value="1"/>
</dbReference>
<evidence type="ECO:0000259" key="4">
    <source>
        <dbReference type="Pfam" id="PF03486"/>
    </source>
</evidence>
<evidence type="ECO:0000256" key="3">
    <source>
        <dbReference type="ARBA" id="ARBA00022827"/>
    </source>
</evidence>
<dbReference type="Proteomes" id="UP000649345">
    <property type="component" value="Unassembled WGS sequence"/>
</dbReference>
<reference evidence="6" key="1">
    <citation type="submission" date="2020-08" db="EMBL/GenBank/DDBJ databases">
        <title>Genome public.</title>
        <authorList>
            <person name="Liu C."/>
            <person name="Sun Q."/>
        </authorList>
    </citation>
    <scope>NUCLEOTIDE SEQUENCE</scope>
    <source>
        <strain evidence="6">NSJ-68</strain>
    </source>
</reference>
<sequence length="413" mass="45156">MKRILIVGGGASGMMAAIAAAKSGGKVTLLEKNKQVGKKILVTGNGRCNLTNRDQSLEHYRSSDPSFVARVLEQVGMYDTLRLFTEWGIFTRSRNGYLYPYSDQAASVAEVLRLEAERLGVKMALNTEALEILRTEEGFQVKTEGWSYPADAVILTTGSKAAPETGSDGSGYQFAKELGHQVAKPLPALVQLRCREKFYEKLAGVRMDAKVDIFVGEELLVSDQGEVQFTRNGISGIPVFQVSRYAVRALEEGKQVRAVLNLLPLFDEEQFLTFLRDRVEKNGYKTGEQFLTGLFPAKMGSCILERSGLGKSKKRAGDWTEREIGKILETILAFETEITGSGDFTQAQVCSGGVELKEVRPETMESRIIPGLYFAGEVLDVDGACGGYNLQWAWSSGWLAGVSAAASGEEKAV</sequence>
<dbReference type="PANTHER" id="PTHR42887">
    <property type="entry name" value="OS12G0638800 PROTEIN"/>
    <property type="match status" value="1"/>
</dbReference>
<dbReference type="Pfam" id="PF22780">
    <property type="entry name" value="HI0933_like_1st"/>
    <property type="match status" value="1"/>
</dbReference>
<dbReference type="SUPFAM" id="SSF51905">
    <property type="entry name" value="FAD/NAD(P)-binding domain"/>
    <property type="match status" value="1"/>
</dbReference>
<keyword evidence="2" id="KW-0285">Flavoprotein</keyword>
<feature type="domain" description="RsdA/BaiN/AoA(So)-like Rossmann fold-like" evidence="4">
    <location>
        <begin position="3"/>
        <end position="401"/>
    </location>
</feature>
<gene>
    <name evidence="6" type="ORF">H8S44_10585</name>
</gene>
<dbReference type="Pfam" id="PF03486">
    <property type="entry name" value="HI0933_like"/>
    <property type="match status" value="1"/>
</dbReference>
<dbReference type="InterPro" id="IPR055178">
    <property type="entry name" value="RsdA/BaiN/AoA(So)-like_dom"/>
</dbReference>
<protein>
    <submittedName>
        <fullName evidence="6">NAD(P)/FAD-dependent oxidoreductase</fullName>
    </submittedName>
</protein>
<dbReference type="PANTHER" id="PTHR42887:SF2">
    <property type="entry name" value="OS12G0638800 PROTEIN"/>
    <property type="match status" value="1"/>
</dbReference>
<evidence type="ECO:0000256" key="2">
    <source>
        <dbReference type="ARBA" id="ARBA00022630"/>
    </source>
</evidence>
<feature type="domain" description="RsdA/BaiN/AoA(So)-like insert" evidence="5">
    <location>
        <begin position="187"/>
        <end position="349"/>
    </location>
</feature>
<dbReference type="InterPro" id="IPR004792">
    <property type="entry name" value="BaiN-like"/>
</dbReference>
<dbReference type="NCBIfam" id="TIGR00275">
    <property type="entry name" value="aminoacetone oxidase family FAD-binding enzyme"/>
    <property type="match status" value="1"/>
</dbReference>
<evidence type="ECO:0000256" key="1">
    <source>
        <dbReference type="ARBA" id="ARBA00001974"/>
    </source>
</evidence>